<dbReference type="Proteomes" id="UP001212152">
    <property type="component" value="Unassembled WGS sequence"/>
</dbReference>
<feature type="region of interest" description="Disordered" evidence="1">
    <location>
        <begin position="169"/>
        <end position="205"/>
    </location>
</feature>
<dbReference type="EMBL" id="JADGJQ010000032">
    <property type="protein sequence ID" value="KAJ3177628.1"/>
    <property type="molecule type" value="Genomic_DNA"/>
</dbReference>
<reference evidence="2" key="1">
    <citation type="submission" date="2020-05" db="EMBL/GenBank/DDBJ databases">
        <title>Phylogenomic resolution of chytrid fungi.</title>
        <authorList>
            <person name="Stajich J.E."/>
            <person name="Amses K."/>
            <person name="Simmons R."/>
            <person name="Seto K."/>
            <person name="Myers J."/>
            <person name="Bonds A."/>
            <person name="Quandt C.A."/>
            <person name="Barry K."/>
            <person name="Liu P."/>
            <person name="Grigoriev I."/>
            <person name="Longcore J.E."/>
            <person name="James T.Y."/>
        </authorList>
    </citation>
    <scope>NUCLEOTIDE SEQUENCE</scope>
    <source>
        <strain evidence="2">JEL0379</strain>
    </source>
</reference>
<proteinExistence type="predicted"/>
<dbReference type="AlphaFoldDB" id="A0AAD5XMK4"/>
<evidence type="ECO:0000256" key="1">
    <source>
        <dbReference type="SAM" id="MobiDB-lite"/>
    </source>
</evidence>
<protein>
    <submittedName>
        <fullName evidence="2">Uncharacterized protein</fullName>
    </submittedName>
</protein>
<accession>A0AAD5XMK4</accession>
<gene>
    <name evidence="2" type="ORF">HDU87_004381</name>
</gene>
<evidence type="ECO:0000313" key="3">
    <source>
        <dbReference type="Proteomes" id="UP001212152"/>
    </source>
</evidence>
<keyword evidence="3" id="KW-1185">Reference proteome</keyword>
<name>A0AAD5XMK4_9FUNG</name>
<comment type="caution">
    <text evidence="2">The sequence shown here is derived from an EMBL/GenBank/DDBJ whole genome shotgun (WGS) entry which is preliminary data.</text>
</comment>
<organism evidence="2 3">
    <name type="scientific">Geranomyces variabilis</name>
    <dbReference type="NCBI Taxonomy" id="109894"/>
    <lineage>
        <taxon>Eukaryota</taxon>
        <taxon>Fungi</taxon>
        <taxon>Fungi incertae sedis</taxon>
        <taxon>Chytridiomycota</taxon>
        <taxon>Chytridiomycota incertae sedis</taxon>
        <taxon>Chytridiomycetes</taxon>
        <taxon>Spizellomycetales</taxon>
        <taxon>Powellomycetaceae</taxon>
        <taxon>Geranomyces</taxon>
    </lineage>
</organism>
<evidence type="ECO:0000313" key="2">
    <source>
        <dbReference type="EMBL" id="KAJ3177628.1"/>
    </source>
</evidence>
<feature type="compositionally biased region" description="Polar residues" evidence="1">
    <location>
        <begin position="172"/>
        <end position="181"/>
    </location>
</feature>
<sequence>MSAHYVPPLYPPHHLLPYWHQPPGGYPMYATAAIPHFPTYSRMPLHMHCGLSHRPSESALLRNCIPPAADAYSYSDSSLNRYPPAAFAAYAEHATVENDARAEDMPRQLTLADSCNGVKTYVNPGTNRFYAFCRHSDTTPPTFLPALSRVLYNTSMPSGVNVIVEDPEGHRQQQQHYQPSSRRADRRQATLPQPAPYGKRKRGNGSGEFGRCDCVDCGDVARPTKMLRAAGC</sequence>